<feature type="non-terminal residue" evidence="2">
    <location>
        <position position="233"/>
    </location>
</feature>
<evidence type="ECO:0000313" key="2">
    <source>
        <dbReference type="EMBL" id="PKI32563.1"/>
    </source>
</evidence>
<protein>
    <submittedName>
        <fullName evidence="2">Uncharacterized protein</fullName>
    </submittedName>
</protein>
<comment type="caution">
    <text evidence="2">The sequence shown here is derived from an EMBL/GenBank/DDBJ whole genome shotgun (WGS) entry which is preliminary data.</text>
</comment>
<keyword evidence="3" id="KW-1185">Reference proteome</keyword>
<gene>
    <name evidence="2" type="ORF">CRG98_047046</name>
</gene>
<organism evidence="2 3">
    <name type="scientific">Punica granatum</name>
    <name type="common">Pomegranate</name>
    <dbReference type="NCBI Taxonomy" id="22663"/>
    <lineage>
        <taxon>Eukaryota</taxon>
        <taxon>Viridiplantae</taxon>
        <taxon>Streptophyta</taxon>
        <taxon>Embryophyta</taxon>
        <taxon>Tracheophyta</taxon>
        <taxon>Spermatophyta</taxon>
        <taxon>Magnoliopsida</taxon>
        <taxon>eudicotyledons</taxon>
        <taxon>Gunneridae</taxon>
        <taxon>Pentapetalae</taxon>
        <taxon>rosids</taxon>
        <taxon>malvids</taxon>
        <taxon>Myrtales</taxon>
        <taxon>Lythraceae</taxon>
        <taxon>Punica</taxon>
    </lineage>
</organism>
<accession>A0A2I0HLV2</accession>
<dbReference type="EMBL" id="PGOL01007517">
    <property type="protein sequence ID" value="PKI32563.1"/>
    <property type="molecule type" value="Genomic_DNA"/>
</dbReference>
<proteinExistence type="predicted"/>
<evidence type="ECO:0000256" key="1">
    <source>
        <dbReference type="SAM" id="MobiDB-lite"/>
    </source>
</evidence>
<dbReference type="AlphaFoldDB" id="A0A2I0HLV2"/>
<dbReference type="Proteomes" id="UP000233551">
    <property type="component" value="Unassembled WGS sequence"/>
</dbReference>
<name>A0A2I0HLV2_PUNGR</name>
<feature type="region of interest" description="Disordered" evidence="1">
    <location>
        <begin position="104"/>
        <end position="125"/>
    </location>
</feature>
<evidence type="ECO:0000313" key="3">
    <source>
        <dbReference type="Proteomes" id="UP000233551"/>
    </source>
</evidence>
<sequence length="233" mass="25529">MAGGSIPQSLPSTTQFKFSLTSKNSYHPSITPSLPSCFPYTQQDIHPSLILLLEFDSPSLSPKPRLASSKHIIKPPFISPCTIKLNHFFILLLSQANLPLESSQTPPHSHSFVHSLPRPKPAKVTGKPPGLGTLGSAHCHLIPPPRSPTSPTLHRAVTGASVPTPFYPTCRGCLLSGPSTRSSQPESCDSQDRFPDSFPRASGLGDIPLRLREVRFFVFVRFKALRRLLTEEH</sequence>
<reference evidence="2 3" key="1">
    <citation type="submission" date="2017-11" db="EMBL/GenBank/DDBJ databases">
        <title>De-novo sequencing of pomegranate (Punica granatum L.) genome.</title>
        <authorList>
            <person name="Akparov Z."/>
            <person name="Amiraslanov A."/>
            <person name="Hajiyeva S."/>
            <person name="Abbasov M."/>
            <person name="Kaur K."/>
            <person name="Hamwieh A."/>
            <person name="Solovyev V."/>
            <person name="Salamov A."/>
            <person name="Braich B."/>
            <person name="Kosarev P."/>
            <person name="Mahmoud A."/>
            <person name="Hajiyev E."/>
            <person name="Babayeva S."/>
            <person name="Izzatullayeva V."/>
            <person name="Mammadov A."/>
            <person name="Mammadov A."/>
            <person name="Sharifova S."/>
            <person name="Ojaghi J."/>
            <person name="Eynullazada K."/>
            <person name="Bayramov B."/>
            <person name="Abdulazimova A."/>
            <person name="Shahmuradov I."/>
        </authorList>
    </citation>
    <scope>NUCLEOTIDE SEQUENCE [LARGE SCALE GENOMIC DNA]</scope>
    <source>
        <strain evidence="3">cv. AG2017</strain>
        <tissue evidence="2">Leaf</tissue>
    </source>
</reference>